<dbReference type="KEGG" id="sap:Sulac_1208"/>
<gene>
    <name evidence="1" type="ordered locus">Sulac_1208</name>
</gene>
<protein>
    <submittedName>
        <fullName evidence="1">Uncharacterized protein</fullName>
    </submittedName>
</protein>
<reference evidence="2" key="1">
    <citation type="submission" date="2011-12" db="EMBL/GenBank/DDBJ databases">
        <title>The complete genome of chromosome of Sulfobacillus acidophilus DSM 10332.</title>
        <authorList>
            <person name="Lucas S."/>
            <person name="Han J."/>
            <person name="Lapidus A."/>
            <person name="Bruce D."/>
            <person name="Goodwin L."/>
            <person name="Pitluck S."/>
            <person name="Peters L."/>
            <person name="Kyrpides N."/>
            <person name="Mavromatis K."/>
            <person name="Ivanova N."/>
            <person name="Mikhailova N."/>
            <person name="Chertkov O."/>
            <person name="Saunders E."/>
            <person name="Detter J.C."/>
            <person name="Tapia R."/>
            <person name="Han C."/>
            <person name="Land M."/>
            <person name="Hauser L."/>
            <person name="Markowitz V."/>
            <person name="Cheng J.-F."/>
            <person name="Hugenholtz P."/>
            <person name="Woyke T."/>
            <person name="Wu D."/>
            <person name="Pukall R."/>
            <person name="Gehrich-Schroeter G."/>
            <person name="Schneider S."/>
            <person name="Klenk H.-P."/>
            <person name="Eisen J.A."/>
        </authorList>
    </citation>
    <scope>NUCLEOTIDE SEQUENCE [LARGE SCALE GENOMIC DNA]</scope>
    <source>
        <strain evidence="2">ATCC 700253 / DSM 10332 / NAL</strain>
    </source>
</reference>
<name>G8TV68_SULAD</name>
<keyword evidence="2" id="KW-1185">Reference proteome</keyword>
<organism evidence="1 2">
    <name type="scientific">Sulfobacillus acidophilus (strain ATCC 700253 / DSM 10332 / NAL)</name>
    <dbReference type="NCBI Taxonomy" id="679936"/>
    <lineage>
        <taxon>Bacteria</taxon>
        <taxon>Bacillati</taxon>
        <taxon>Bacillota</taxon>
        <taxon>Clostridia</taxon>
        <taxon>Eubacteriales</taxon>
        <taxon>Clostridiales Family XVII. Incertae Sedis</taxon>
        <taxon>Sulfobacillus</taxon>
    </lineage>
</organism>
<accession>G8TV68</accession>
<dbReference type="PATRIC" id="fig|679936.5.peg.1267"/>
<dbReference type="EMBL" id="CP003179">
    <property type="protein sequence ID" value="AEW04708.1"/>
    <property type="molecule type" value="Genomic_DNA"/>
</dbReference>
<evidence type="ECO:0000313" key="2">
    <source>
        <dbReference type="Proteomes" id="UP000005439"/>
    </source>
</evidence>
<dbReference type="STRING" id="679936.Sulac_1208"/>
<sequence length="67" mass="7734">MLVLQQESVALGQTLILSLELWQTEDAQWPYATALVAPDTQEKIWQRNFATLDAATHDFVRRLAEYQ</sequence>
<dbReference type="HOGENOM" id="CLU_2810856_0_0_9"/>
<evidence type="ECO:0000313" key="1">
    <source>
        <dbReference type="EMBL" id="AEW04708.1"/>
    </source>
</evidence>
<dbReference type="Proteomes" id="UP000005439">
    <property type="component" value="Chromosome"/>
</dbReference>
<dbReference type="AlphaFoldDB" id="G8TV68"/>
<proteinExistence type="predicted"/>
<reference evidence="1 2" key="2">
    <citation type="journal article" date="2012" name="Stand. Genomic Sci.">
        <title>Complete genome sequence of the moderately thermophilic mineral-sulfide-oxidizing firmicute Sulfobacillus acidophilus type strain (NAL(T)).</title>
        <authorList>
            <person name="Anderson I."/>
            <person name="Chertkov O."/>
            <person name="Chen A."/>
            <person name="Saunders E."/>
            <person name="Lapidus A."/>
            <person name="Nolan M."/>
            <person name="Lucas S."/>
            <person name="Hammon N."/>
            <person name="Deshpande S."/>
            <person name="Cheng J.F."/>
            <person name="Han C."/>
            <person name="Tapia R."/>
            <person name="Goodwin L.A."/>
            <person name="Pitluck S."/>
            <person name="Liolios K."/>
            <person name="Pagani I."/>
            <person name="Ivanova N."/>
            <person name="Mikhailova N."/>
            <person name="Pati A."/>
            <person name="Palaniappan K."/>
            <person name="Land M."/>
            <person name="Pan C."/>
            <person name="Rohde M."/>
            <person name="Pukall R."/>
            <person name="Goker M."/>
            <person name="Detter J.C."/>
            <person name="Woyke T."/>
            <person name="Bristow J."/>
            <person name="Eisen J.A."/>
            <person name="Markowitz V."/>
            <person name="Hugenholtz P."/>
            <person name="Kyrpides N.C."/>
            <person name="Klenk H.P."/>
            <person name="Mavromatis K."/>
        </authorList>
    </citation>
    <scope>NUCLEOTIDE SEQUENCE [LARGE SCALE GENOMIC DNA]</scope>
    <source>
        <strain evidence="2">ATCC 700253 / DSM 10332 / NAL</strain>
    </source>
</reference>